<comment type="caution">
    <text evidence="3">The sequence shown here is derived from an EMBL/GenBank/DDBJ whole genome shotgun (WGS) entry which is preliminary data.</text>
</comment>
<dbReference type="NCBIfam" id="NF033517">
    <property type="entry name" value="transpos_IS66"/>
    <property type="match status" value="1"/>
</dbReference>
<dbReference type="PANTHER" id="PTHR33678">
    <property type="entry name" value="BLL1576 PROTEIN"/>
    <property type="match status" value="1"/>
</dbReference>
<dbReference type="eggNOG" id="COG2433">
    <property type="taxonomic scope" value="Bacteria"/>
</dbReference>
<dbReference type="InterPro" id="IPR052344">
    <property type="entry name" value="Transposase-related"/>
</dbReference>
<name>A0A074JU08_9RHOB</name>
<dbReference type="Pfam" id="PF03050">
    <property type="entry name" value="DDE_Tnp_IS66"/>
    <property type="match status" value="1"/>
</dbReference>
<dbReference type="STRING" id="1353528.DT23_10370"/>
<dbReference type="EMBL" id="AUNB01000010">
    <property type="protein sequence ID" value="KEO61131.1"/>
    <property type="molecule type" value="Genomic_DNA"/>
</dbReference>
<dbReference type="Proteomes" id="UP000027471">
    <property type="component" value="Unassembled WGS sequence"/>
</dbReference>
<protein>
    <submittedName>
        <fullName evidence="3">Uncharacterized protein</fullName>
    </submittedName>
</protein>
<keyword evidence="4" id="KW-1185">Reference proteome</keyword>
<gene>
    <name evidence="3" type="ORF">DT23_10370</name>
</gene>
<evidence type="ECO:0000313" key="4">
    <source>
        <dbReference type="Proteomes" id="UP000027471"/>
    </source>
</evidence>
<evidence type="ECO:0000259" key="2">
    <source>
        <dbReference type="Pfam" id="PF13817"/>
    </source>
</evidence>
<accession>A0A074JU08</accession>
<dbReference type="InterPro" id="IPR004291">
    <property type="entry name" value="Transposase_IS66_central"/>
</dbReference>
<dbReference type="InterPro" id="IPR039552">
    <property type="entry name" value="IS66_C"/>
</dbReference>
<proteinExistence type="predicted"/>
<dbReference type="PANTHER" id="PTHR33678:SF1">
    <property type="entry name" value="BLL1576 PROTEIN"/>
    <property type="match status" value="1"/>
</dbReference>
<dbReference type="AlphaFoldDB" id="A0A074JU08"/>
<feature type="domain" description="Transposase IS66 central" evidence="1">
    <location>
        <begin position="14"/>
        <end position="220"/>
    </location>
</feature>
<organism evidence="3 4">
    <name type="scientific">Thioclava indica</name>
    <dbReference type="NCBI Taxonomy" id="1353528"/>
    <lineage>
        <taxon>Bacteria</taxon>
        <taxon>Pseudomonadati</taxon>
        <taxon>Pseudomonadota</taxon>
        <taxon>Alphaproteobacteria</taxon>
        <taxon>Rhodobacterales</taxon>
        <taxon>Paracoccaceae</taxon>
        <taxon>Thioclava</taxon>
    </lineage>
</organism>
<dbReference type="Pfam" id="PF13817">
    <property type="entry name" value="DDE_Tnp_IS66_C"/>
    <property type="match status" value="1"/>
</dbReference>
<feature type="domain" description="Transposase IS66 C-terminal" evidence="2">
    <location>
        <begin position="227"/>
        <end position="264"/>
    </location>
</feature>
<sequence>MLDRSLRDKGLGKGGKQGRIWAYVRDQRAWAGAAPPGAVYRFAPDWKEEHVLSHLANARGILQADGYKGYAKLYEPEPDGPPRLREAACWAHLRRDFHDFWASTKAEIAREALDRIGKFYDVERDRNGQPADVRHAARQKLSRPHVEDIFAWPEQQLLRIPGKSDLAKAFRYGLNRQAAFSLFLADGRVAIDNSPAERALRPIGIGGKNWLFAGADTGAESLARAMTIIETAKLNDLDPQAYLADILDRIHDHKINRLDELLPWNWATRASATGSQAA</sequence>
<reference evidence="3 4" key="1">
    <citation type="journal article" date="2015" name="Antonie Van Leeuwenhoek">
        <title>Thioclava indica sp. nov., isolated from surface seawater of the Indian Ocean.</title>
        <authorList>
            <person name="Liu Y."/>
            <person name="Lai Q."/>
            <person name="Du J."/>
            <person name="Xu H."/>
            <person name="Jiang L."/>
            <person name="Shao Z."/>
        </authorList>
    </citation>
    <scope>NUCLEOTIDE SEQUENCE [LARGE SCALE GENOMIC DNA]</scope>
    <source>
        <strain evidence="3 4">DT23-4</strain>
    </source>
</reference>
<evidence type="ECO:0000313" key="3">
    <source>
        <dbReference type="EMBL" id="KEO61131.1"/>
    </source>
</evidence>
<evidence type="ECO:0000259" key="1">
    <source>
        <dbReference type="Pfam" id="PF03050"/>
    </source>
</evidence>